<dbReference type="Gene3D" id="3.40.50.1820">
    <property type="entry name" value="alpha/beta hydrolase"/>
    <property type="match status" value="1"/>
</dbReference>
<evidence type="ECO:0000256" key="1">
    <source>
        <dbReference type="ARBA" id="ARBA00022801"/>
    </source>
</evidence>
<keyword evidence="6" id="KW-1185">Reference proteome</keyword>
<gene>
    <name evidence="5" type="ORF">SERLA73DRAFT_165328</name>
</gene>
<dbReference type="GO" id="GO:0016787">
    <property type="term" value="F:hydrolase activity"/>
    <property type="evidence" value="ECO:0007669"/>
    <property type="project" value="UniProtKB-KW"/>
</dbReference>
<dbReference type="SUPFAM" id="SSF53474">
    <property type="entry name" value="alpha/beta-Hydrolases"/>
    <property type="match status" value="1"/>
</dbReference>
<dbReference type="OMA" id="NWYRVRT"/>
<evidence type="ECO:0000313" key="5">
    <source>
        <dbReference type="EMBL" id="EGO03725.1"/>
    </source>
</evidence>
<evidence type="ECO:0000259" key="4">
    <source>
        <dbReference type="Pfam" id="PF00561"/>
    </source>
</evidence>
<dbReference type="eggNOG" id="KOG4178">
    <property type="taxonomic scope" value="Eukaryota"/>
</dbReference>
<dbReference type="InterPro" id="IPR000073">
    <property type="entry name" value="AB_hydrolase_1"/>
</dbReference>
<dbReference type="PRINTS" id="PR00111">
    <property type="entry name" value="ABHYDROLASE"/>
</dbReference>
<feature type="compositionally biased region" description="Low complexity" evidence="3">
    <location>
        <begin position="160"/>
        <end position="172"/>
    </location>
</feature>
<evidence type="ECO:0000256" key="2">
    <source>
        <dbReference type="ARBA" id="ARBA00038334"/>
    </source>
</evidence>
<dbReference type="InterPro" id="IPR000639">
    <property type="entry name" value="Epox_hydrolase-like"/>
</dbReference>
<dbReference type="HOGENOM" id="CLU_020336_7_4_1"/>
<protein>
    <recommendedName>
        <fullName evidence="4">AB hydrolase-1 domain-containing protein</fullName>
    </recommendedName>
</protein>
<sequence>MYRRCLTSQITSRLLNVNDLQMHILEVVPAQQIHGTPQHTNQANKHPLILLLHGFPELAYSWRKVMVSLSEKHEGYHVVAPDMRGFGRTIISIAPFHILSIVADIRSLVEALGYGSVALLVGHDFGSLVAGHCAVAYPKLVKSVVFMSAPFTGVAGNIGTLSPSTSSRSGPSADDNKTSAPPPSTPLSAALAALAPPRKHYTHYFSSCNANSDMRTSQGGLHAFLRAYFHAKSGDWPGNDPHPLPSSTDLAFLPHYYVMPLHMTMPEVINAHMAGISPSQGWLSDEEISVYATEYRRTGFQGGLNYYRSMVAPTSPEWSDEVCALIGRRVGVPAAFIAGSRDWNIYQVPGAEKKMRELMLGADDSSFVLVPDAGHWVQQEAPEEVNFTIASSKKWQVIFLISAGDQHGDQSLLIFLYSTEAKVTVMDEIVILF</sequence>
<dbReference type="STRING" id="936435.F8PJA0"/>
<feature type="region of interest" description="Disordered" evidence="3">
    <location>
        <begin position="160"/>
        <end position="188"/>
    </location>
</feature>
<proteinExistence type="inferred from homology"/>
<name>F8PJA0_SERL3</name>
<reference evidence="6" key="1">
    <citation type="journal article" date="2011" name="Science">
        <title>The plant cell wall-decomposing machinery underlies the functional diversity of forest fungi.</title>
        <authorList>
            <person name="Eastwood D.C."/>
            <person name="Floudas D."/>
            <person name="Binder M."/>
            <person name="Majcherczyk A."/>
            <person name="Schneider P."/>
            <person name="Aerts A."/>
            <person name="Asiegbu F.O."/>
            <person name="Baker S.E."/>
            <person name="Barry K."/>
            <person name="Bendiksby M."/>
            <person name="Blumentritt M."/>
            <person name="Coutinho P.M."/>
            <person name="Cullen D."/>
            <person name="de Vries R.P."/>
            <person name="Gathman A."/>
            <person name="Goodell B."/>
            <person name="Henrissat B."/>
            <person name="Ihrmark K."/>
            <person name="Kauserud H."/>
            <person name="Kohler A."/>
            <person name="LaButti K."/>
            <person name="Lapidus A."/>
            <person name="Lavin J.L."/>
            <person name="Lee Y.-H."/>
            <person name="Lindquist E."/>
            <person name="Lilly W."/>
            <person name="Lucas S."/>
            <person name="Morin E."/>
            <person name="Murat C."/>
            <person name="Oguiza J.A."/>
            <person name="Park J."/>
            <person name="Pisabarro A.G."/>
            <person name="Riley R."/>
            <person name="Rosling A."/>
            <person name="Salamov A."/>
            <person name="Schmidt O."/>
            <person name="Schmutz J."/>
            <person name="Skrede I."/>
            <person name="Stenlid J."/>
            <person name="Wiebenga A."/>
            <person name="Xie X."/>
            <person name="Kuees U."/>
            <person name="Hibbett D.S."/>
            <person name="Hoffmeister D."/>
            <person name="Hoegberg N."/>
            <person name="Martin F."/>
            <person name="Grigoriev I.V."/>
            <person name="Watkinson S.C."/>
        </authorList>
    </citation>
    <scope>NUCLEOTIDE SEQUENCE [LARGE SCALE GENOMIC DNA]</scope>
    <source>
        <strain evidence="6">strain S7.3</strain>
    </source>
</reference>
<comment type="similarity">
    <text evidence="2">Belongs to the AB hydrolase superfamily. Epoxide hydrolase family.</text>
</comment>
<dbReference type="PANTHER" id="PTHR43329">
    <property type="entry name" value="EPOXIDE HYDROLASE"/>
    <property type="match status" value="1"/>
</dbReference>
<accession>F8PJA0</accession>
<feature type="domain" description="AB hydrolase-1" evidence="4">
    <location>
        <begin position="47"/>
        <end position="150"/>
    </location>
</feature>
<keyword evidence="1" id="KW-0378">Hydrolase</keyword>
<dbReference type="InterPro" id="IPR029058">
    <property type="entry name" value="AB_hydrolase_fold"/>
</dbReference>
<organism evidence="6">
    <name type="scientific">Serpula lacrymans var. lacrymans (strain S7.3)</name>
    <name type="common">Dry rot fungus</name>
    <dbReference type="NCBI Taxonomy" id="936435"/>
    <lineage>
        <taxon>Eukaryota</taxon>
        <taxon>Fungi</taxon>
        <taxon>Dikarya</taxon>
        <taxon>Basidiomycota</taxon>
        <taxon>Agaricomycotina</taxon>
        <taxon>Agaricomycetes</taxon>
        <taxon>Agaricomycetidae</taxon>
        <taxon>Boletales</taxon>
        <taxon>Coniophorineae</taxon>
        <taxon>Serpulaceae</taxon>
        <taxon>Serpula</taxon>
    </lineage>
</organism>
<dbReference type="PRINTS" id="PR00412">
    <property type="entry name" value="EPOXHYDRLASE"/>
</dbReference>
<evidence type="ECO:0000256" key="3">
    <source>
        <dbReference type="SAM" id="MobiDB-lite"/>
    </source>
</evidence>
<dbReference type="InParanoid" id="F8PJA0"/>
<dbReference type="AlphaFoldDB" id="F8PJA0"/>
<dbReference type="OrthoDB" id="6431331at2759"/>
<dbReference type="EMBL" id="GL945475">
    <property type="protein sequence ID" value="EGO03725.1"/>
    <property type="molecule type" value="Genomic_DNA"/>
</dbReference>
<dbReference type="Proteomes" id="UP000008063">
    <property type="component" value="Unassembled WGS sequence"/>
</dbReference>
<dbReference type="Pfam" id="PF00561">
    <property type="entry name" value="Abhydrolase_1"/>
    <property type="match status" value="1"/>
</dbReference>
<evidence type="ECO:0000313" key="6">
    <source>
        <dbReference type="Proteomes" id="UP000008063"/>
    </source>
</evidence>